<dbReference type="GO" id="GO:0017004">
    <property type="term" value="P:cytochrome complex assembly"/>
    <property type="evidence" value="ECO:0007669"/>
    <property type="project" value="UniProtKB-KW"/>
</dbReference>
<evidence type="ECO:0000256" key="11">
    <source>
        <dbReference type="ARBA" id="ARBA00023136"/>
    </source>
</evidence>
<keyword evidence="10 12" id="KW-1133">Transmembrane helix</keyword>
<feature type="transmembrane region" description="Helical" evidence="12">
    <location>
        <begin position="12"/>
        <end position="35"/>
    </location>
</feature>
<evidence type="ECO:0000256" key="4">
    <source>
        <dbReference type="ARBA" id="ARBA00016461"/>
    </source>
</evidence>
<name>A0A5C6QEH2_9GAMM</name>
<dbReference type="PANTHER" id="PTHR37531:SF1">
    <property type="entry name" value="HEME EXPORTER PROTEIN D"/>
    <property type="match status" value="1"/>
</dbReference>
<keyword evidence="5 12" id="KW-0813">Transport</keyword>
<evidence type="ECO:0000256" key="13">
    <source>
        <dbReference type="SAM" id="MobiDB-lite"/>
    </source>
</evidence>
<keyword evidence="11 12" id="KW-0472">Membrane</keyword>
<dbReference type="InterPro" id="IPR007078">
    <property type="entry name" value="Haem_export_protD_CcmD"/>
</dbReference>
<dbReference type="Pfam" id="PF04995">
    <property type="entry name" value="CcmD"/>
    <property type="match status" value="1"/>
</dbReference>
<dbReference type="PANTHER" id="PTHR37531">
    <property type="entry name" value="HEME EXPORTER PROTEIN D"/>
    <property type="match status" value="1"/>
</dbReference>
<evidence type="ECO:0000256" key="8">
    <source>
        <dbReference type="ARBA" id="ARBA00022692"/>
    </source>
</evidence>
<evidence type="ECO:0000256" key="10">
    <source>
        <dbReference type="ARBA" id="ARBA00022989"/>
    </source>
</evidence>
<dbReference type="EMBL" id="VOLR01000001">
    <property type="protein sequence ID" value="TWX62779.1"/>
    <property type="molecule type" value="Genomic_DNA"/>
</dbReference>
<evidence type="ECO:0000313" key="17">
    <source>
        <dbReference type="Proteomes" id="UP000321917"/>
    </source>
</evidence>
<reference evidence="15 17" key="1">
    <citation type="submission" date="2019-07" db="EMBL/GenBank/DDBJ databases">
        <title>Genomes of sea-ice associated Colwellia species.</title>
        <authorList>
            <person name="Bowman J.P."/>
        </authorList>
    </citation>
    <scope>NUCLEOTIDE SEQUENCE [LARGE SCALE GENOMIC DNA]</scope>
    <source>
        <strain evidence="14 16">ACAM 607</strain>
        <strain evidence="15 17">IC036</strain>
    </source>
</reference>
<keyword evidence="7 12" id="KW-0997">Cell inner membrane</keyword>
<evidence type="ECO:0000256" key="9">
    <source>
        <dbReference type="ARBA" id="ARBA00022748"/>
    </source>
</evidence>
<evidence type="ECO:0000256" key="1">
    <source>
        <dbReference type="ARBA" id="ARBA00002442"/>
    </source>
</evidence>
<keyword evidence="9 12" id="KW-0201">Cytochrome c-type biogenesis</keyword>
<evidence type="ECO:0000256" key="7">
    <source>
        <dbReference type="ARBA" id="ARBA00022519"/>
    </source>
</evidence>
<proteinExistence type="inferred from homology"/>
<dbReference type="NCBIfam" id="TIGR03141">
    <property type="entry name" value="cytochro_ccmD"/>
    <property type="match status" value="1"/>
</dbReference>
<evidence type="ECO:0000256" key="12">
    <source>
        <dbReference type="RuleBase" id="RU363101"/>
    </source>
</evidence>
<evidence type="ECO:0000256" key="5">
    <source>
        <dbReference type="ARBA" id="ARBA00022448"/>
    </source>
</evidence>
<evidence type="ECO:0000313" key="16">
    <source>
        <dbReference type="Proteomes" id="UP000321525"/>
    </source>
</evidence>
<evidence type="ECO:0000256" key="3">
    <source>
        <dbReference type="ARBA" id="ARBA00008741"/>
    </source>
</evidence>
<dbReference type="Proteomes" id="UP000321525">
    <property type="component" value="Unassembled WGS sequence"/>
</dbReference>
<dbReference type="AlphaFoldDB" id="A0A5C6QEH2"/>
<dbReference type="GO" id="GO:1903607">
    <property type="term" value="P:cytochrome c biosynthetic process"/>
    <property type="evidence" value="ECO:0007669"/>
    <property type="project" value="TreeGrafter"/>
</dbReference>
<organism evidence="15 17">
    <name type="scientific">Colwellia hornerae</name>
    <dbReference type="NCBI Taxonomy" id="89402"/>
    <lineage>
        <taxon>Bacteria</taxon>
        <taxon>Pseudomonadati</taxon>
        <taxon>Pseudomonadota</taxon>
        <taxon>Gammaproteobacteria</taxon>
        <taxon>Alteromonadales</taxon>
        <taxon>Colwelliaceae</taxon>
        <taxon>Colwellia</taxon>
    </lineage>
</organism>
<comment type="subcellular location">
    <subcellularLocation>
        <location evidence="2 12">Cell inner membrane</location>
        <topology evidence="2 12">Single-pass membrane protein</topology>
    </subcellularLocation>
</comment>
<dbReference type="RefSeq" id="WP_146795897.1">
    <property type="nucleotide sequence ID" value="NZ_VOLP01000001.1"/>
</dbReference>
<keyword evidence="16" id="KW-1185">Reference proteome</keyword>
<dbReference type="GO" id="GO:0015886">
    <property type="term" value="P:heme transport"/>
    <property type="evidence" value="ECO:0007669"/>
    <property type="project" value="InterPro"/>
</dbReference>
<dbReference type="EMBL" id="VOLQ01000015">
    <property type="protein sequence ID" value="TWX67093.1"/>
    <property type="molecule type" value="Genomic_DNA"/>
</dbReference>
<evidence type="ECO:0000256" key="2">
    <source>
        <dbReference type="ARBA" id="ARBA00004377"/>
    </source>
</evidence>
<sequence>MQFDSISAFFDMGGYAFFVWLSYGVSAFLLAALIYSSHSNHKKVKQKIALRLQREKKLRKAAQQNSVQAEQADSNTAVLQNLPKNSNKVVS</sequence>
<comment type="function">
    <text evidence="1 12">Required for the export of heme to the periplasm for the biogenesis of c-type cytochromes.</text>
</comment>
<feature type="region of interest" description="Disordered" evidence="13">
    <location>
        <begin position="63"/>
        <end position="91"/>
    </location>
</feature>
<comment type="similarity">
    <text evidence="3 12">Belongs to the CcmD/CycX/HelD family.</text>
</comment>
<protein>
    <recommendedName>
        <fullName evidence="4 12">Heme exporter protein D</fullName>
    </recommendedName>
</protein>
<dbReference type="Proteomes" id="UP000321917">
    <property type="component" value="Unassembled WGS sequence"/>
</dbReference>
<accession>A0A5C6QEH2</accession>
<dbReference type="GO" id="GO:0005886">
    <property type="term" value="C:plasma membrane"/>
    <property type="evidence" value="ECO:0007669"/>
    <property type="project" value="UniProtKB-SubCell"/>
</dbReference>
<evidence type="ECO:0000256" key="6">
    <source>
        <dbReference type="ARBA" id="ARBA00022475"/>
    </source>
</evidence>
<evidence type="ECO:0000313" key="15">
    <source>
        <dbReference type="EMBL" id="TWX67093.1"/>
    </source>
</evidence>
<keyword evidence="6 12" id="KW-1003">Cell membrane</keyword>
<evidence type="ECO:0000313" key="14">
    <source>
        <dbReference type="EMBL" id="TWX62779.1"/>
    </source>
</evidence>
<dbReference type="InterPro" id="IPR052075">
    <property type="entry name" value="Heme_exporter_D"/>
</dbReference>
<keyword evidence="8 12" id="KW-0812">Transmembrane</keyword>
<dbReference type="OrthoDB" id="9815607at2"/>
<gene>
    <name evidence="15" type="primary">ccmD</name>
    <name evidence="14" type="ORF">ESZ26_00210</name>
    <name evidence="15" type="ORF">ESZ27_09450</name>
</gene>
<comment type="caution">
    <text evidence="15">The sequence shown here is derived from an EMBL/GenBank/DDBJ whole genome shotgun (WGS) entry which is preliminary data.</text>
</comment>